<evidence type="ECO:0000313" key="2">
    <source>
        <dbReference type="Proteomes" id="UP001159363"/>
    </source>
</evidence>
<dbReference type="Gene3D" id="1.10.10.60">
    <property type="entry name" value="Homeodomain-like"/>
    <property type="match status" value="1"/>
</dbReference>
<dbReference type="Proteomes" id="UP001159363">
    <property type="component" value="Chromosome 8"/>
</dbReference>
<protein>
    <recommendedName>
        <fullName evidence="3">Protein kinase domain-containing protein</fullName>
    </recommendedName>
</protein>
<comment type="caution">
    <text evidence="1">The sequence shown here is derived from an EMBL/GenBank/DDBJ whole genome shotgun (WGS) entry which is preliminary data.</text>
</comment>
<sequence length="90" mass="10702">MLHRDVKVLVIRTHIAWERLQCTTLRKTVLNFNVYANSESEENAWFSSKRSEDAAISGFILIEKVKELYEKMKLTRFRDTRGIINRNLQM</sequence>
<reference evidence="1 2" key="1">
    <citation type="submission" date="2023-02" db="EMBL/GenBank/DDBJ databases">
        <title>LHISI_Scaffold_Assembly.</title>
        <authorList>
            <person name="Stuart O.P."/>
            <person name="Cleave R."/>
            <person name="Magrath M.J.L."/>
            <person name="Mikheyev A.S."/>
        </authorList>
    </citation>
    <scope>NUCLEOTIDE SEQUENCE [LARGE SCALE GENOMIC DNA]</scope>
    <source>
        <strain evidence="1">Daus_M_001</strain>
        <tissue evidence="1">Leg muscle</tissue>
    </source>
</reference>
<evidence type="ECO:0000313" key="1">
    <source>
        <dbReference type="EMBL" id="KAJ8875120.1"/>
    </source>
</evidence>
<dbReference type="EMBL" id="JARBHB010000009">
    <property type="protein sequence ID" value="KAJ8875120.1"/>
    <property type="molecule type" value="Genomic_DNA"/>
</dbReference>
<accession>A0ABQ9GSW1</accession>
<name>A0ABQ9GSW1_9NEOP</name>
<organism evidence="1 2">
    <name type="scientific">Dryococelus australis</name>
    <dbReference type="NCBI Taxonomy" id="614101"/>
    <lineage>
        <taxon>Eukaryota</taxon>
        <taxon>Metazoa</taxon>
        <taxon>Ecdysozoa</taxon>
        <taxon>Arthropoda</taxon>
        <taxon>Hexapoda</taxon>
        <taxon>Insecta</taxon>
        <taxon>Pterygota</taxon>
        <taxon>Neoptera</taxon>
        <taxon>Polyneoptera</taxon>
        <taxon>Phasmatodea</taxon>
        <taxon>Verophasmatodea</taxon>
        <taxon>Anareolatae</taxon>
        <taxon>Phasmatidae</taxon>
        <taxon>Eurycanthinae</taxon>
        <taxon>Dryococelus</taxon>
    </lineage>
</organism>
<proteinExistence type="predicted"/>
<gene>
    <name evidence="1" type="ORF">PR048_023013</name>
</gene>
<evidence type="ECO:0008006" key="3">
    <source>
        <dbReference type="Google" id="ProtNLM"/>
    </source>
</evidence>
<keyword evidence="2" id="KW-1185">Reference proteome</keyword>